<dbReference type="GO" id="GO:0006310">
    <property type="term" value="P:DNA recombination"/>
    <property type="evidence" value="ECO:0007669"/>
    <property type="project" value="UniProtKB-KW"/>
</dbReference>
<sequence>KENVQESDDEAKLVQEESDNGAVTFMAAIAEDKHNWLWNLRFGHLNFKYLNQLVNKEMVAGLPKITMPDKICDGCLVGKQPRNVFTKSLPMRSSNVLEVVHSDVCGPFDEKSL</sequence>
<keyword evidence="8" id="KW-0239">DNA-directed DNA polymerase</keyword>
<keyword evidence="12" id="KW-1185">Reference proteome</keyword>
<protein>
    <submittedName>
        <fullName evidence="11">Copia-type polyprotein</fullName>
    </submittedName>
</protein>
<dbReference type="InterPro" id="IPR025724">
    <property type="entry name" value="GAG-pre-integrase_dom"/>
</dbReference>
<evidence type="ECO:0000256" key="8">
    <source>
        <dbReference type="ARBA" id="ARBA00022932"/>
    </source>
</evidence>
<dbReference type="Pfam" id="PF13976">
    <property type="entry name" value="gag_pre-integrs"/>
    <property type="match status" value="1"/>
</dbReference>
<keyword evidence="2" id="KW-0479">Metal-binding</keyword>
<dbReference type="GO" id="GO:0046872">
    <property type="term" value="F:metal ion binding"/>
    <property type="evidence" value="ECO:0007669"/>
    <property type="project" value="UniProtKB-KW"/>
</dbReference>
<evidence type="ECO:0000256" key="4">
    <source>
        <dbReference type="ARBA" id="ARBA00022801"/>
    </source>
</evidence>
<comment type="caution">
    <text evidence="11">The sequence shown here is derived from an EMBL/GenBank/DDBJ whole genome shotgun (WGS) entry which is preliminary data.</text>
</comment>
<name>A0A392RIM4_9FABA</name>
<evidence type="ECO:0000256" key="2">
    <source>
        <dbReference type="ARBA" id="ARBA00022723"/>
    </source>
</evidence>
<organism evidence="11 12">
    <name type="scientific">Trifolium medium</name>
    <dbReference type="NCBI Taxonomy" id="97028"/>
    <lineage>
        <taxon>Eukaryota</taxon>
        <taxon>Viridiplantae</taxon>
        <taxon>Streptophyta</taxon>
        <taxon>Embryophyta</taxon>
        <taxon>Tracheophyta</taxon>
        <taxon>Spermatophyta</taxon>
        <taxon>Magnoliopsida</taxon>
        <taxon>eudicotyledons</taxon>
        <taxon>Gunneridae</taxon>
        <taxon>Pentapetalae</taxon>
        <taxon>rosids</taxon>
        <taxon>fabids</taxon>
        <taxon>Fabales</taxon>
        <taxon>Fabaceae</taxon>
        <taxon>Papilionoideae</taxon>
        <taxon>50 kb inversion clade</taxon>
        <taxon>NPAAA clade</taxon>
        <taxon>Hologalegina</taxon>
        <taxon>IRL clade</taxon>
        <taxon>Trifolieae</taxon>
        <taxon>Trifolium</taxon>
    </lineage>
</organism>
<evidence type="ECO:0000259" key="10">
    <source>
        <dbReference type="Pfam" id="PF13976"/>
    </source>
</evidence>
<keyword evidence="9" id="KW-0233">DNA recombination</keyword>
<evidence type="ECO:0000313" key="12">
    <source>
        <dbReference type="Proteomes" id="UP000265520"/>
    </source>
</evidence>
<evidence type="ECO:0000256" key="3">
    <source>
        <dbReference type="ARBA" id="ARBA00022759"/>
    </source>
</evidence>
<dbReference type="PANTHER" id="PTHR42648">
    <property type="entry name" value="TRANSPOSASE, PUTATIVE-RELATED"/>
    <property type="match status" value="1"/>
</dbReference>
<keyword evidence="5" id="KW-0460">Magnesium</keyword>
<evidence type="ECO:0000256" key="9">
    <source>
        <dbReference type="ARBA" id="ARBA00023172"/>
    </source>
</evidence>
<evidence type="ECO:0000256" key="1">
    <source>
        <dbReference type="ARBA" id="ARBA00022722"/>
    </source>
</evidence>
<dbReference type="GO" id="GO:0004519">
    <property type="term" value="F:endonuclease activity"/>
    <property type="evidence" value="ECO:0007669"/>
    <property type="project" value="UniProtKB-KW"/>
</dbReference>
<keyword evidence="8" id="KW-0808">Transferase</keyword>
<dbReference type="GO" id="GO:0003887">
    <property type="term" value="F:DNA-directed DNA polymerase activity"/>
    <property type="evidence" value="ECO:0007669"/>
    <property type="project" value="UniProtKB-KW"/>
</dbReference>
<evidence type="ECO:0000313" key="11">
    <source>
        <dbReference type="EMBL" id="MCI36443.1"/>
    </source>
</evidence>
<keyword evidence="4" id="KW-0378">Hydrolase</keyword>
<dbReference type="GO" id="GO:0016787">
    <property type="term" value="F:hydrolase activity"/>
    <property type="evidence" value="ECO:0007669"/>
    <property type="project" value="UniProtKB-KW"/>
</dbReference>
<dbReference type="Proteomes" id="UP000265520">
    <property type="component" value="Unassembled WGS sequence"/>
</dbReference>
<keyword evidence="3" id="KW-0255">Endonuclease</keyword>
<keyword evidence="8" id="KW-0548">Nucleotidyltransferase</keyword>
<dbReference type="GO" id="GO:0015074">
    <property type="term" value="P:DNA integration"/>
    <property type="evidence" value="ECO:0007669"/>
    <property type="project" value="UniProtKB-KW"/>
</dbReference>
<evidence type="ECO:0000256" key="6">
    <source>
        <dbReference type="ARBA" id="ARBA00022908"/>
    </source>
</evidence>
<keyword evidence="7" id="KW-0695">RNA-directed DNA polymerase</keyword>
<evidence type="ECO:0000256" key="7">
    <source>
        <dbReference type="ARBA" id="ARBA00022918"/>
    </source>
</evidence>
<proteinExistence type="predicted"/>
<dbReference type="PANTHER" id="PTHR42648:SF11">
    <property type="entry name" value="TRANSPOSON TY4-P GAG-POL POLYPROTEIN"/>
    <property type="match status" value="1"/>
</dbReference>
<feature type="non-terminal residue" evidence="11">
    <location>
        <position position="1"/>
    </location>
</feature>
<accession>A0A392RIM4</accession>
<reference evidence="11 12" key="1">
    <citation type="journal article" date="2018" name="Front. Plant Sci.">
        <title>Red Clover (Trifolium pratense) and Zigzag Clover (T. medium) - A Picture of Genomic Similarities and Differences.</title>
        <authorList>
            <person name="Dluhosova J."/>
            <person name="Istvanek J."/>
            <person name="Nedelnik J."/>
            <person name="Repkova J."/>
        </authorList>
    </citation>
    <scope>NUCLEOTIDE SEQUENCE [LARGE SCALE GENOMIC DNA]</scope>
    <source>
        <strain evidence="12">cv. 10/8</strain>
        <tissue evidence="11">Leaf</tissue>
    </source>
</reference>
<evidence type="ECO:0000256" key="5">
    <source>
        <dbReference type="ARBA" id="ARBA00022842"/>
    </source>
</evidence>
<dbReference type="GO" id="GO:0003964">
    <property type="term" value="F:RNA-directed DNA polymerase activity"/>
    <property type="evidence" value="ECO:0007669"/>
    <property type="project" value="UniProtKB-KW"/>
</dbReference>
<dbReference type="EMBL" id="LXQA010233881">
    <property type="protein sequence ID" value="MCI36443.1"/>
    <property type="molecule type" value="Genomic_DNA"/>
</dbReference>
<keyword evidence="6" id="KW-0229">DNA integration</keyword>
<feature type="domain" description="GAG-pre-integrase" evidence="10">
    <location>
        <begin position="25"/>
        <end position="80"/>
    </location>
</feature>
<feature type="non-terminal residue" evidence="11">
    <location>
        <position position="113"/>
    </location>
</feature>
<dbReference type="InterPro" id="IPR039537">
    <property type="entry name" value="Retrotran_Ty1/copia-like"/>
</dbReference>
<dbReference type="AlphaFoldDB" id="A0A392RIM4"/>
<keyword evidence="1" id="KW-0540">Nuclease</keyword>